<organism evidence="4 5">
    <name type="scientific">Caproiciproducens faecalis</name>
    <dbReference type="NCBI Taxonomy" id="2820301"/>
    <lineage>
        <taxon>Bacteria</taxon>
        <taxon>Bacillati</taxon>
        <taxon>Bacillota</taxon>
        <taxon>Clostridia</taxon>
        <taxon>Eubacteriales</taxon>
        <taxon>Acutalibacteraceae</taxon>
        <taxon>Caproiciproducens</taxon>
    </lineage>
</organism>
<accession>A0ABS7DSY9</accession>
<evidence type="ECO:0000256" key="1">
    <source>
        <dbReference type="SAM" id="MobiDB-lite"/>
    </source>
</evidence>
<evidence type="ECO:0000313" key="5">
    <source>
        <dbReference type="Proteomes" id="UP000719942"/>
    </source>
</evidence>
<keyword evidence="2" id="KW-0812">Transmembrane</keyword>
<evidence type="ECO:0000313" key="4">
    <source>
        <dbReference type="EMBL" id="MBW7573935.1"/>
    </source>
</evidence>
<dbReference type="Proteomes" id="UP000719942">
    <property type="component" value="Unassembled WGS sequence"/>
</dbReference>
<feature type="signal peptide" evidence="3">
    <location>
        <begin position="1"/>
        <end position="30"/>
    </location>
</feature>
<dbReference type="EMBL" id="JAGFNZ010000007">
    <property type="protein sequence ID" value="MBW7573935.1"/>
    <property type="molecule type" value="Genomic_DNA"/>
</dbReference>
<evidence type="ECO:0000256" key="3">
    <source>
        <dbReference type="SAM" id="SignalP"/>
    </source>
</evidence>
<keyword evidence="3" id="KW-0732">Signal</keyword>
<feature type="region of interest" description="Disordered" evidence="1">
    <location>
        <begin position="584"/>
        <end position="605"/>
    </location>
</feature>
<evidence type="ECO:0000256" key="2">
    <source>
        <dbReference type="SAM" id="Phobius"/>
    </source>
</evidence>
<feature type="transmembrane region" description="Helical" evidence="2">
    <location>
        <begin position="551"/>
        <end position="571"/>
    </location>
</feature>
<sequence>MKRTGKRRVSLILSVLLITAFCFGSLPASAATYAQPSPTVNSEKLTVSKGSPFQAIFYFYHPTEYSNKDSITITVESSNDAISLKKKTFKYDKNSTEQNDEIDPDVDEDYEGNDASYSLTIPELYMKRIGDGAGTLKFTIYYNNDKSETYVAQKTIFDPTGTGSDTEDDGKLVVQSYQLDHTPVKEGEKFNLTFTLKNTGSVVCDNIMAVLDTSTADGISINGVTDTQYINTLDTGTTTTISYPMTCLSKMTTNNYTVSLILSADEIEKSVTSKVFIPVTGTKTDKDETTNASKPLIIIENYDYGGKAVMGGKEFNLAMNFKNTSTNTQIENLKITVSSVAGDDDKSVAGAFTPAKSSNTFYIPKVAPNSVFAEQIALIPKADATPNSYGVSIAFNYEAVLDGKREAIDATETIAIPLTQSDRFEANEADLQGPISLGDSGQLNINYVNKGKSKIFNLSVKLEGNFTTGESNTYIGNVDSGVGDTFQASLNPTEEGTMTGTATFSYEDANGEIKNLVKDFSCEVMPAMQPGEGIDSEPSVPANAGVSSPPVWMILAGIGGLAVVIAVLVILHKKRKAKKLKLLEQSDDYDDLPTEANHPAKEEKS</sequence>
<dbReference type="RefSeq" id="WP_219966348.1">
    <property type="nucleotide sequence ID" value="NZ_JAGFNZ010000007.1"/>
</dbReference>
<gene>
    <name evidence="4" type="ORF">J5W02_14060</name>
</gene>
<name>A0ABS7DSY9_9FIRM</name>
<reference evidence="4 5" key="1">
    <citation type="submission" date="2021-03" db="EMBL/GenBank/DDBJ databases">
        <title>Caproiciproducens sp. nov. isolated from feces of cow.</title>
        <authorList>
            <person name="Choi J.-Y."/>
        </authorList>
    </citation>
    <scope>NUCLEOTIDE SEQUENCE [LARGE SCALE GENOMIC DNA]</scope>
    <source>
        <strain evidence="4 5">AGMB10547</strain>
    </source>
</reference>
<feature type="chain" id="PRO_5046032922" evidence="3">
    <location>
        <begin position="31"/>
        <end position="605"/>
    </location>
</feature>
<keyword evidence="2" id="KW-0472">Membrane</keyword>
<keyword evidence="5" id="KW-1185">Reference proteome</keyword>
<keyword evidence="2" id="KW-1133">Transmembrane helix</keyword>
<comment type="caution">
    <text evidence="4">The sequence shown here is derived from an EMBL/GenBank/DDBJ whole genome shotgun (WGS) entry which is preliminary data.</text>
</comment>
<protein>
    <submittedName>
        <fullName evidence="4">Cell adhesion protein</fullName>
    </submittedName>
</protein>
<proteinExistence type="predicted"/>